<feature type="binding site" evidence="6">
    <location>
        <position position="125"/>
    </location>
    <ligand>
        <name>substrate</name>
    </ligand>
</feature>
<comment type="cofactor">
    <cofactor evidence="1 7">
        <name>Mg(2+)</name>
        <dbReference type="ChEBI" id="CHEBI:18420"/>
    </cofactor>
</comment>
<dbReference type="EC" id="3.1.3.-" evidence="8"/>
<organism evidence="8 9">
    <name type="scientific">Skeletonema marinoi</name>
    <dbReference type="NCBI Taxonomy" id="267567"/>
    <lineage>
        <taxon>Eukaryota</taxon>
        <taxon>Sar</taxon>
        <taxon>Stramenopiles</taxon>
        <taxon>Ochrophyta</taxon>
        <taxon>Bacillariophyta</taxon>
        <taxon>Coscinodiscophyceae</taxon>
        <taxon>Thalassiosirophycidae</taxon>
        <taxon>Thalassiosirales</taxon>
        <taxon>Skeletonemataceae</taxon>
        <taxon>Skeletonema</taxon>
        <taxon>Skeletonema marinoi-dohrnii complex</taxon>
    </lineage>
</organism>
<accession>A0AAD9DJ16</accession>
<dbReference type="PIRSF" id="PIRSF031051">
    <property type="entry name" value="PyrdxlP_Pase_PHOSPHO2"/>
    <property type="match status" value="1"/>
</dbReference>
<dbReference type="AlphaFoldDB" id="A0AAD9DJ16"/>
<dbReference type="Proteomes" id="UP001224775">
    <property type="component" value="Unassembled WGS sequence"/>
</dbReference>
<keyword evidence="3 8" id="KW-0378">Hydrolase</keyword>
<name>A0AAD9DJ16_9STRA</name>
<dbReference type="PANTHER" id="PTHR20889">
    <property type="entry name" value="PHOSPHATASE, ORPHAN 1, 2"/>
    <property type="match status" value="1"/>
</dbReference>
<evidence type="ECO:0000256" key="2">
    <source>
        <dbReference type="ARBA" id="ARBA00022723"/>
    </source>
</evidence>
<keyword evidence="4 7" id="KW-0460">Magnesium</keyword>
<feature type="active site" description="Nucleophile" evidence="5">
    <location>
        <position position="30"/>
    </location>
</feature>
<evidence type="ECO:0000256" key="6">
    <source>
        <dbReference type="PIRSR" id="PIRSR031051-2"/>
    </source>
</evidence>
<keyword evidence="9" id="KW-1185">Reference proteome</keyword>
<dbReference type="GO" id="GO:0016791">
    <property type="term" value="F:phosphatase activity"/>
    <property type="evidence" value="ECO:0007669"/>
    <property type="project" value="InterPro"/>
</dbReference>
<dbReference type="NCBIfam" id="TIGR01489">
    <property type="entry name" value="DKMTPPase-SF"/>
    <property type="match status" value="1"/>
</dbReference>
<gene>
    <name evidence="8" type="ORF">QTG54_000991</name>
</gene>
<evidence type="ECO:0000256" key="3">
    <source>
        <dbReference type="ARBA" id="ARBA00022801"/>
    </source>
</evidence>
<evidence type="ECO:0000313" key="8">
    <source>
        <dbReference type="EMBL" id="KAK1749052.1"/>
    </source>
</evidence>
<evidence type="ECO:0000256" key="4">
    <source>
        <dbReference type="ARBA" id="ARBA00022842"/>
    </source>
</evidence>
<feature type="binding site" evidence="7">
    <location>
        <position position="32"/>
    </location>
    <ligand>
        <name>Mg(2+)</name>
        <dbReference type="ChEBI" id="CHEBI:18420"/>
    </ligand>
</feature>
<keyword evidence="2 7" id="KW-0479">Metal-binding</keyword>
<dbReference type="Gene3D" id="3.40.50.1000">
    <property type="entry name" value="HAD superfamily/HAD-like"/>
    <property type="match status" value="1"/>
</dbReference>
<dbReference type="InterPro" id="IPR023214">
    <property type="entry name" value="HAD_sf"/>
</dbReference>
<dbReference type="Pfam" id="PF06888">
    <property type="entry name" value="Put_Phosphatase"/>
    <property type="match status" value="1"/>
</dbReference>
<sequence>MTAAAAADQLQQDMQSLSENHSVETIFVWDFDWTIINCNSDEYVPAGFLGDEEVAKRITAEMKEHGPTKWHECVANLINACMLEKACSNDDILEKAAEMPYLVDVKQALTDVANNKHCRQAIISDGNDMFIDAFLRKNVMIDFFTAVETNVGSWENNNAETSFKIRYQSSKYGGHECKLRCPPNLCKTQVLKDILNRMKEANGKDAKRPRIVYVGDGHNDACPALQVLNENDVLLAREGKRCPNPNSVYGPQFDKNHDNATSGTFAILSTLEKAERREGCVPKCRVCPWNTGKELLSLVLGILS</sequence>
<dbReference type="PANTHER" id="PTHR20889:SF12">
    <property type="entry name" value="LP01149P"/>
    <property type="match status" value="1"/>
</dbReference>
<proteinExistence type="predicted"/>
<dbReference type="InterPro" id="IPR006384">
    <property type="entry name" value="HAD_hydro_PyrdxlP_Pase-like"/>
</dbReference>
<feature type="active site" description="Nucleophile" evidence="5">
    <location>
        <position position="32"/>
    </location>
</feature>
<feature type="binding site" evidence="7">
    <location>
        <position position="30"/>
    </location>
    <ligand>
        <name>Mg(2+)</name>
        <dbReference type="ChEBI" id="CHEBI:18420"/>
    </ligand>
</feature>
<dbReference type="EMBL" id="JATAAI010000001">
    <property type="protein sequence ID" value="KAK1749052.1"/>
    <property type="molecule type" value="Genomic_DNA"/>
</dbReference>
<protein>
    <submittedName>
        <fullName evidence="8">Phosphatase</fullName>
        <ecNumber evidence="8">3.1.3.-</ecNumber>
    </submittedName>
</protein>
<evidence type="ECO:0000256" key="7">
    <source>
        <dbReference type="PIRSR" id="PIRSR031051-3"/>
    </source>
</evidence>
<evidence type="ECO:0000256" key="5">
    <source>
        <dbReference type="PIRSR" id="PIRSR031051-1"/>
    </source>
</evidence>
<dbReference type="SUPFAM" id="SSF56784">
    <property type="entry name" value="HAD-like"/>
    <property type="match status" value="1"/>
</dbReference>
<feature type="binding site" evidence="6">
    <location>
        <position position="41"/>
    </location>
    <ligand>
        <name>substrate</name>
    </ligand>
</feature>
<dbReference type="GO" id="GO:0046872">
    <property type="term" value="F:metal ion binding"/>
    <property type="evidence" value="ECO:0007669"/>
    <property type="project" value="UniProtKB-KW"/>
</dbReference>
<evidence type="ECO:0000256" key="1">
    <source>
        <dbReference type="ARBA" id="ARBA00001946"/>
    </source>
</evidence>
<reference evidence="8" key="1">
    <citation type="submission" date="2023-06" db="EMBL/GenBank/DDBJ databases">
        <title>Survivors Of The Sea: Transcriptome response of Skeletonema marinoi to long-term dormancy.</title>
        <authorList>
            <person name="Pinder M.I.M."/>
            <person name="Kourtchenko O."/>
            <person name="Robertson E.K."/>
            <person name="Larsson T."/>
            <person name="Maumus F."/>
            <person name="Osuna-Cruz C.M."/>
            <person name="Vancaester E."/>
            <person name="Stenow R."/>
            <person name="Vandepoele K."/>
            <person name="Ploug H."/>
            <person name="Bruchert V."/>
            <person name="Godhe A."/>
            <person name="Topel M."/>
        </authorList>
    </citation>
    <scope>NUCLEOTIDE SEQUENCE</scope>
    <source>
        <strain evidence="8">R05AC</strain>
    </source>
</reference>
<dbReference type="InterPro" id="IPR036412">
    <property type="entry name" value="HAD-like_sf"/>
</dbReference>
<feature type="binding site" evidence="7">
    <location>
        <position position="216"/>
    </location>
    <ligand>
        <name>Mg(2+)</name>
        <dbReference type="ChEBI" id="CHEBI:18420"/>
    </ligand>
</feature>
<dbReference type="InterPro" id="IPR016965">
    <property type="entry name" value="Pase_PHOSPHO-typ"/>
</dbReference>
<comment type="caution">
    <text evidence="8">The sequence shown here is derived from an EMBL/GenBank/DDBJ whole genome shotgun (WGS) entry which is preliminary data.</text>
</comment>
<evidence type="ECO:0000313" key="9">
    <source>
        <dbReference type="Proteomes" id="UP001224775"/>
    </source>
</evidence>